<evidence type="ECO:0008006" key="4">
    <source>
        <dbReference type="Google" id="ProtNLM"/>
    </source>
</evidence>
<evidence type="ECO:0000313" key="3">
    <source>
        <dbReference type="EMBL" id="ABA91278.1"/>
    </source>
</evidence>
<sequence length="520" mass="58047">MKCFNQALLARQAWRLIATPESLCARVLKAKYFPNGCLLDTAFPLVSSPTWKGIEHGLELVKQRIIWRVGNGDNIKIWRHKWVAHDDRLITLKKRVRNRLMYVKDLMDAGSRSWNENLIRNVMHKEDADEVLKIRLSNQQPENFPAWHLEKTGLFTVKSAYMLAWNLSKNAVEASSSTATSGERKLWLALWKTKVQAKIKIFAWKLALDRLPTWVNKCRRKIERQSICQICGSAEEDGFHATVECTKAKALREAIREIDDKKGKRPMFEELTEKVHASAVQIACMGTSTGRKETGDACAGIIVRDCRGLVLLAACKKLPRCSSATQAEALACLEGVRLAINWIHMPIILESDNADVVAGLNITQASRAEWGGIIAEIRVAMQCLLQVNLERHGLVPLGATSGRYKVQVHKVKRDSNRIAHMLAQMVMTSGVEAEWSVDATCFRSSIDATLAASALSWLHPLLVADSCLRCHSPSVVAVTVDVVVTATIPRVLGRASNVETKWWLGSGLVEPDPTRYMSLA</sequence>
<feature type="domain" description="Reverse transcriptase zinc-binding" evidence="2">
    <location>
        <begin position="155"/>
        <end position="250"/>
    </location>
</feature>
<dbReference type="InterPro" id="IPR012337">
    <property type="entry name" value="RNaseH-like_sf"/>
</dbReference>
<dbReference type="InterPro" id="IPR002156">
    <property type="entry name" value="RNaseH_domain"/>
</dbReference>
<gene>
    <name evidence="3" type="ordered locus">LOC_Os11g03360</name>
</gene>
<dbReference type="AlphaFoldDB" id="Q2RB34"/>
<dbReference type="Pfam" id="PF13456">
    <property type="entry name" value="RVT_3"/>
    <property type="match status" value="1"/>
</dbReference>
<accession>Q2RB34</accession>
<dbReference type="EMBL" id="DP000010">
    <property type="protein sequence ID" value="ABA91278.1"/>
    <property type="molecule type" value="Genomic_DNA"/>
</dbReference>
<reference evidence="3" key="2">
    <citation type="submission" date="2005-04" db="EMBL/GenBank/DDBJ databases">
        <authorList>
            <person name="Buell C.R."/>
            <person name="Wing R.A."/>
            <person name="McCombie W.A."/>
            <person name="Ouyang S."/>
        </authorList>
    </citation>
    <scope>NUCLEOTIDE SEQUENCE</scope>
</reference>
<feature type="domain" description="RNase H type-1" evidence="1">
    <location>
        <begin position="291"/>
        <end position="389"/>
    </location>
</feature>
<proteinExistence type="predicted"/>
<reference evidence="3" key="1">
    <citation type="journal article" date="2005" name="BMC Biol.">
        <title>The sequence of rice chromosomes 11 and 12, rich in disease resistance genes and recent gene duplications.</title>
        <authorList>
            <consortium name="The rice chromosomes 11 and 12 sequencing consortia"/>
        </authorList>
    </citation>
    <scope>NUCLEOTIDE SEQUENCE [LARGE SCALE GENOMIC DNA]</scope>
</reference>
<dbReference type="GO" id="GO:0004523">
    <property type="term" value="F:RNA-DNA hybrid ribonuclease activity"/>
    <property type="evidence" value="ECO:0007669"/>
    <property type="project" value="InterPro"/>
</dbReference>
<dbReference type="InterPro" id="IPR026960">
    <property type="entry name" value="RVT-Znf"/>
</dbReference>
<dbReference type="GO" id="GO:0003676">
    <property type="term" value="F:nucleic acid binding"/>
    <property type="evidence" value="ECO:0007669"/>
    <property type="project" value="InterPro"/>
</dbReference>
<dbReference type="iPTMnet" id="Q2RB34"/>
<dbReference type="InterPro" id="IPR036397">
    <property type="entry name" value="RNaseH_sf"/>
</dbReference>
<dbReference type="PANTHER" id="PTHR47723">
    <property type="entry name" value="OS05G0353850 PROTEIN"/>
    <property type="match status" value="1"/>
</dbReference>
<name>Q2RB34_ORYSJ</name>
<organism evidence="3">
    <name type="scientific">Oryza sativa subsp. japonica</name>
    <name type="common">Rice</name>
    <dbReference type="NCBI Taxonomy" id="39947"/>
    <lineage>
        <taxon>Eukaryota</taxon>
        <taxon>Viridiplantae</taxon>
        <taxon>Streptophyta</taxon>
        <taxon>Embryophyta</taxon>
        <taxon>Tracheophyta</taxon>
        <taxon>Spermatophyta</taxon>
        <taxon>Magnoliopsida</taxon>
        <taxon>Liliopsida</taxon>
        <taxon>Poales</taxon>
        <taxon>Poaceae</taxon>
        <taxon>BOP clade</taxon>
        <taxon>Oryzoideae</taxon>
        <taxon>Oryzeae</taxon>
        <taxon>Oryzinae</taxon>
        <taxon>Oryza</taxon>
        <taxon>Oryza sativa</taxon>
    </lineage>
</organism>
<dbReference type="Gene3D" id="3.30.420.10">
    <property type="entry name" value="Ribonuclease H-like superfamily/Ribonuclease H"/>
    <property type="match status" value="1"/>
</dbReference>
<evidence type="ECO:0000259" key="2">
    <source>
        <dbReference type="Pfam" id="PF13966"/>
    </source>
</evidence>
<dbReference type="InterPro" id="IPR053151">
    <property type="entry name" value="RNase_H-like"/>
</dbReference>
<dbReference type="Pfam" id="PF13966">
    <property type="entry name" value="zf-RVT"/>
    <property type="match status" value="1"/>
</dbReference>
<dbReference type="CDD" id="cd06222">
    <property type="entry name" value="RNase_H_like"/>
    <property type="match status" value="1"/>
</dbReference>
<dbReference type="InterPro" id="IPR044730">
    <property type="entry name" value="RNase_H-like_dom_plant"/>
</dbReference>
<dbReference type="SUPFAM" id="SSF53098">
    <property type="entry name" value="Ribonuclease H-like"/>
    <property type="match status" value="1"/>
</dbReference>
<dbReference type="PANTHER" id="PTHR47723:SF24">
    <property type="entry name" value="RNASE H TYPE-1 DOMAIN-CONTAINING PROTEIN"/>
    <property type="match status" value="1"/>
</dbReference>
<protein>
    <recommendedName>
        <fullName evidence="4">RNase H type-1 domain-containing protein</fullName>
    </recommendedName>
</protein>
<evidence type="ECO:0000259" key="1">
    <source>
        <dbReference type="Pfam" id="PF13456"/>
    </source>
</evidence>
<reference evidence="3" key="3">
    <citation type="submission" date="2006-01" db="EMBL/GenBank/DDBJ databases">
        <authorList>
            <person name="Buell R."/>
        </authorList>
    </citation>
    <scope>NUCLEOTIDE SEQUENCE</scope>
</reference>